<accession>A0ACD0NVF8</accession>
<protein>
    <submittedName>
        <fullName evidence="1">Uncharacterized protein</fullName>
    </submittedName>
</protein>
<name>A0ACD0NVF8_9BASI</name>
<keyword evidence="2" id="KW-1185">Reference proteome</keyword>
<evidence type="ECO:0000313" key="1">
    <source>
        <dbReference type="EMBL" id="PWN49825.1"/>
    </source>
</evidence>
<organism evidence="1 2">
    <name type="scientific">Violaceomyces palustris</name>
    <dbReference type="NCBI Taxonomy" id="1673888"/>
    <lineage>
        <taxon>Eukaryota</taxon>
        <taxon>Fungi</taxon>
        <taxon>Dikarya</taxon>
        <taxon>Basidiomycota</taxon>
        <taxon>Ustilaginomycotina</taxon>
        <taxon>Ustilaginomycetes</taxon>
        <taxon>Violaceomycetales</taxon>
        <taxon>Violaceomycetaceae</taxon>
        <taxon>Violaceomyces</taxon>
    </lineage>
</organism>
<evidence type="ECO:0000313" key="2">
    <source>
        <dbReference type="Proteomes" id="UP000245626"/>
    </source>
</evidence>
<dbReference type="EMBL" id="KZ820002">
    <property type="protein sequence ID" value="PWN49825.1"/>
    <property type="molecule type" value="Genomic_DNA"/>
</dbReference>
<reference evidence="1 2" key="1">
    <citation type="journal article" date="2018" name="Mol. Biol. Evol.">
        <title>Broad Genomic Sampling Reveals a Smut Pathogenic Ancestry of the Fungal Clade Ustilaginomycotina.</title>
        <authorList>
            <person name="Kijpornyongpan T."/>
            <person name="Mondo S.J."/>
            <person name="Barry K."/>
            <person name="Sandor L."/>
            <person name="Lee J."/>
            <person name="Lipzen A."/>
            <person name="Pangilinan J."/>
            <person name="LaButti K."/>
            <person name="Hainaut M."/>
            <person name="Henrissat B."/>
            <person name="Grigoriev I.V."/>
            <person name="Spatafora J.W."/>
            <person name="Aime M.C."/>
        </authorList>
    </citation>
    <scope>NUCLEOTIDE SEQUENCE [LARGE SCALE GENOMIC DNA]</scope>
    <source>
        <strain evidence="1 2">SA 807</strain>
    </source>
</reference>
<proteinExistence type="predicted"/>
<gene>
    <name evidence="1" type="ORF">IE53DRAFT_126201</name>
</gene>
<sequence>MSQLISSLRLSGNRIWEAMVKDPLQSLTRSYECFAILIGLVGILLLFDPLIWNPLCKANLRHATAFQDLRFLGEPRKGHKFGGTCLIAGGSLSGLMTARIMVDHFENIVIVEPDSHLLTERGRVSQWRQGHFFSSIICRTLERLYGDSFTEELHKLGGRLCDISDTEMVLGDSKLHPVKRLGVEMVCITRMGFERLLRCLISSIEPQVHFLHGQVTGLIPDSDGCAISAIKVAELGKEAYSLPIALFVDCTGPSAAGKRWLEHPEDFIEKASHERPVSWGPVYEWSYKPDFSYSTAIVRVPKPLEHSLPKPPRCSAEKNWNEIGIVRTVNAFPSIDRRLSYLWQSEAETFVFVSGGTSGQKPHVKDIGQFRAFSEKLEQKLFSKPLDEWFAKLLEAFERHEKAGAIDVDFKPDRIGPCFFKRYFEAIDFPSNFVAVGDAICRLNPRYGQGTSKLFMDIITLNAVLHETKPLPLEPESEMPRGTSLGAEERYSHQTHRLFPSDFPHRYFSKQQGRVIRLFDMTRADDYGSTTTVLLDKGDSHSHGWFERNYFLALSRLAVKDEVVSSLLVRFLGFDPSLAPIELYHPSLFVRALYQMIRSSLIKKKE</sequence>
<dbReference type="Proteomes" id="UP000245626">
    <property type="component" value="Unassembled WGS sequence"/>
</dbReference>